<evidence type="ECO:0000256" key="1">
    <source>
        <dbReference type="SAM" id="MobiDB-lite"/>
    </source>
</evidence>
<dbReference type="Proteomes" id="UP000503447">
    <property type="component" value="Chromosome"/>
</dbReference>
<keyword evidence="2" id="KW-0812">Transmembrane</keyword>
<keyword evidence="2" id="KW-1133">Transmembrane helix</keyword>
<keyword evidence="2" id="KW-0472">Membrane</keyword>
<evidence type="ECO:0000256" key="3">
    <source>
        <dbReference type="SAM" id="SignalP"/>
    </source>
</evidence>
<sequence>MSRAALSWLVTLTTVPALAADPKAVEPVASFALVDGWVDFTLERDGKPVADARATVLVGAERWASGETGGTGRGTFPRPPGTNCQVVFDLGAGPSAPVPLTFLSNDSVIPTRAPVRDGTAECCVTPPRRPQPTEPQPPERSTPLTPLRDRLIIGAAAVAVNGIWLTWALRRTRRDDSQPSKKRRTQRERG</sequence>
<evidence type="ECO:0000313" key="4">
    <source>
        <dbReference type="EMBL" id="QJW93134.1"/>
    </source>
</evidence>
<evidence type="ECO:0000256" key="2">
    <source>
        <dbReference type="SAM" id="Phobius"/>
    </source>
</evidence>
<keyword evidence="3" id="KW-0732">Signal</keyword>
<proteinExistence type="predicted"/>
<gene>
    <name evidence="4" type="ORF">FTUN_0637</name>
</gene>
<keyword evidence="5" id="KW-1185">Reference proteome</keyword>
<feature type="compositionally biased region" description="Pro residues" evidence="1">
    <location>
        <begin position="127"/>
        <end position="140"/>
    </location>
</feature>
<accession>A0A6M5YHX0</accession>
<feature type="region of interest" description="Disordered" evidence="1">
    <location>
        <begin position="118"/>
        <end position="145"/>
    </location>
</feature>
<feature type="chain" id="PRO_5026794176" evidence="3">
    <location>
        <begin position="20"/>
        <end position="190"/>
    </location>
</feature>
<organism evidence="4 5">
    <name type="scientific">Frigoriglobus tundricola</name>
    <dbReference type="NCBI Taxonomy" id="2774151"/>
    <lineage>
        <taxon>Bacteria</taxon>
        <taxon>Pseudomonadati</taxon>
        <taxon>Planctomycetota</taxon>
        <taxon>Planctomycetia</taxon>
        <taxon>Gemmatales</taxon>
        <taxon>Gemmataceae</taxon>
        <taxon>Frigoriglobus</taxon>
    </lineage>
</organism>
<evidence type="ECO:0000313" key="5">
    <source>
        <dbReference type="Proteomes" id="UP000503447"/>
    </source>
</evidence>
<dbReference type="RefSeq" id="WP_171469395.1">
    <property type="nucleotide sequence ID" value="NZ_CP053452.2"/>
</dbReference>
<name>A0A6M5YHX0_9BACT</name>
<dbReference type="KEGG" id="ftj:FTUN_0637"/>
<protein>
    <submittedName>
        <fullName evidence="4">Uncharacterized protein</fullName>
    </submittedName>
</protein>
<reference evidence="5" key="1">
    <citation type="submission" date="2020-05" db="EMBL/GenBank/DDBJ databases">
        <title>Frigoriglobus tundricola gen. nov., sp. nov., a psychrotolerant cellulolytic planctomycete of the family Gemmataceae with two divergent copies of 16S rRNA gene.</title>
        <authorList>
            <person name="Kulichevskaya I.S."/>
            <person name="Ivanova A.A."/>
            <person name="Naumoff D.G."/>
            <person name="Beletsky A.V."/>
            <person name="Rijpstra W.I.C."/>
            <person name="Sinninghe Damste J.S."/>
            <person name="Mardanov A.V."/>
            <person name="Ravin N.V."/>
            <person name="Dedysh S.N."/>
        </authorList>
    </citation>
    <scope>NUCLEOTIDE SEQUENCE [LARGE SCALE GENOMIC DNA]</scope>
    <source>
        <strain evidence="5">PL17</strain>
    </source>
</reference>
<dbReference type="AlphaFoldDB" id="A0A6M5YHX0"/>
<dbReference type="EMBL" id="CP053452">
    <property type="protein sequence ID" value="QJW93134.1"/>
    <property type="molecule type" value="Genomic_DNA"/>
</dbReference>
<feature type="transmembrane region" description="Helical" evidence="2">
    <location>
        <begin position="151"/>
        <end position="169"/>
    </location>
</feature>
<feature type="signal peptide" evidence="3">
    <location>
        <begin position="1"/>
        <end position="19"/>
    </location>
</feature>